<keyword evidence="3" id="KW-1185">Reference proteome</keyword>
<protein>
    <submittedName>
        <fullName evidence="2">Uncharacterized protein</fullName>
    </submittedName>
</protein>
<accession>A0ABS8WRW7</accession>
<reference evidence="2 3" key="1">
    <citation type="journal article" date="2021" name="BMC Genomics">
        <title>Datura genome reveals duplications of psychoactive alkaloid biosynthetic genes and high mutation rate following tissue culture.</title>
        <authorList>
            <person name="Rajewski A."/>
            <person name="Carter-House D."/>
            <person name="Stajich J."/>
            <person name="Litt A."/>
        </authorList>
    </citation>
    <scope>NUCLEOTIDE SEQUENCE [LARGE SCALE GENOMIC DNA]</scope>
    <source>
        <strain evidence="2">AR-01</strain>
    </source>
</reference>
<feature type="region of interest" description="Disordered" evidence="1">
    <location>
        <begin position="71"/>
        <end position="97"/>
    </location>
</feature>
<dbReference type="Proteomes" id="UP000823775">
    <property type="component" value="Unassembled WGS sequence"/>
</dbReference>
<gene>
    <name evidence="2" type="ORF">HAX54_003129</name>
</gene>
<dbReference type="EMBL" id="JACEIK010011405">
    <property type="protein sequence ID" value="MCE3215657.1"/>
    <property type="molecule type" value="Genomic_DNA"/>
</dbReference>
<name>A0ABS8WRW7_DATST</name>
<proteinExistence type="predicted"/>
<comment type="caution">
    <text evidence="2">The sequence shown here is derived from an EMBL/GenBank/DDBJ whole genome shotgun (WGS) entry which is preliminary data.</text>
</comment>
<organism evidence="2 3">
    <name type="scientific">Datura stramonium</name>
    <name type="common">Jimsonweed</name>
    <name type="synonym">Common thornapple</name>
    <dbReference type="NCBI Taxonomy" id="4076"/>
    <lineage>
        <taxon>Eukaryota</taxon>
        <taxon>Viridiplantae</taxon>
        <taxon>Streptophyta</taxon>
        <taxon>Embryophyta</taxon>
        <taxon>Tracheophyta</taxon>
        <taxon>Spermatophyta</taxon>
        <taxon>Magnoliopsida</taxon>
        <taxon>eudicotyledons</taxon>
        <taxon>Gunneridae</taxon>
        <taxon>Pentapetalae</taxon>
        <taxon>asterids</taxon>
        <taxon>lamiids</taxon>
        <taxon>Solanales</taxon>
        <taxon>Solanaceae</taxon>
        <taxon>Solanoideae</taxon>
        <taxon>Datureae</taxon>
        <taxon>Datura</taxon>
    </lineage>
</organism>
<evidence type="ECO:0000313" key="2">
    <source>
        <dbReference type="EMBL" id="MCE3215657.1"/>
    </source>
</evidence>
<evidence type="ECO:0000256" key="1">
    <source>
        <dbReference type="SAM" id="MobiDB-lite"/>
    </source>
</evidence>
<feature type="compositionally biased region" description="Acidic residues" evidence="1">
    <location>
        <begin position="88"/>
        <end position="97"/>
    </location>
</feature>
<sequence length="97" mass="10585">MELLTTVVPYLSVAGNDSQGATSSIFCSFNSSLTISSFLLYKVHKGQTNKNAQDKKARDEIAARRALRDEASAFEQEANSPSGSVEEYGMDTDEIDE</sequence>
<evidence type="ECO:0000313" key="3">
    <source>
        <dbReference type="Proteomes" id="UP000823775"/>
    </source>
</evidence>